<dbReference type="GO" id="GO:0008017">
    <property type="term" value="F:microtubule binding"/>
    <property type="evidence" value="ECO:0007669"/>
    <property type="project" value="InterPro"/>
</dbReference>
<evidence type="ECO:0000256" key="7">
    <source>
        <dbReference type="ARBA" id="ARBA00023175"/>
    </source>
</evidence>
<proteinExistence type="inferred from homology"/>
<evidence type="ECO:0000256" key="6">
    <source>
        <dbReference type="ARBA" id="ARBA00023054"/>
    </source>
</evidence>
<reference evidence="14" key="1">
    <citation type="submission" date="2023-03" db="EMBL/GenBank/DDBJ databases">
        <authorList>
            <person name="Steffen K."/>
            <person name="Cardenas P."/>
        </authorList>
    </citation>
    <scope>NUCLEOTIDE SEQUENCE</scope>
</reference>
<dbReference type="PROSITE" id="PS50067">
    <property type="entry name" value="KINESIN_MOTOR_2"/>
    <property type="match status" value="1"/>
</dbReference>
<evidence type="ECO:0000256" key="3">
    <source>
        <dbReference type="ARBA" id="ARBA00022701"/>
    </source>
</evidence>
<dbReference type="EMBL" id="CASHTH010001241">
    <property type="protein sequence ID" value="CAI8013140.1"/>
    <property type="molecule type" value="Genomic_DNA"/>
</dbReference>
<evidence type="ECO:0000256" key="1">
    <source>
        <dbReference type="ARBA" id="ARBA00004245"/>
    </source>
</evidence>
<dbReference type="SUPFAM" id="SSF52540">
    <property type="entry name" value="P-loop containing nucleoside triphosphate hydrolases"/>
    <property type="match status" value="1"/>
</dbReference>
<dbReference type="GO" id="GO:0005737">
    <property type="term" value="C:cytoplasm"/>
    <property type="evidence" value="ECO:0007669"/>
    <property type="project" value="UniProtKB-ARBA"/>
</dbReference>
<keyword evidence="4 9" id="KW-0547">Nucleotide-binding</keyword>
<accession>A0AA35RKD9</accession>
<gene>
    <name evidence="14" type="ORF">GBAR_LOCUS8378</name>
</gene>
<dbReference type="SMART" id="SM00129">
    <property type="entry name" value="KISc"/>
    <property type="match status" value="1"/>
</dbReference>
<protein>
    <recommendedName>
        <fullName evidence="10">Kinesin-like protein</fullName>
    </recommendedName>
</protein>
<dbReference type="CDD" id="cd01369">
    <property type="entry name" value="KISc_KHC_KIF5"/>
    <property type="match status" value="1"/>
</dbReference>
<evidence type="ECO:0000256" key="12">
    <source>
        <dbReference type="SAM" id="MobiDB-lite"/>
    </source>
</evidence>
<evidence type="ECO:0000256" key="8">
    <source>
        <dbReference type="ARBA" id="ARBA00023212"/>
    </source>
</evidence>
<name>A0AA35RKD9_GEOBA</name>
<feature type="compositionally biased region" description="Basic and acidic residues" evidence="12">
    <location>
        <begin position="699"/>
        <end position="723"/>
    </location>
</feature>
<evidence type="ECO:0000256" key="2">
    <source>
        <dbReference type="ARBA" id="ARBA00022490"/>
    </source>
</evidence>
<dbReference type="Pfam" id="PF00225">
    <property type="entry name" value="Kinesin"/>
    <property type="match status" value="1"/>
</dbReference>
<dbReference type="GO" id="GO:0007292">
    <property type="term" value="P:female gamete generation"/>
    <property type="evidence" value="ECO:0007669"/>
    <property type="project" value="UniProtKB-ARBA"/>
</dbReference>
<organism evidence="14 15">
    <name type="scientific">Geodia barretti</name>
    <name type="common">Barrett's horny sponge</name>
    <dbReference type="NCBI Taxonomy" id="519541"/>
    <lineage>
        <taxon>Eukaryota</taxon>
        <taxon>Metazoa</taxon>
        <taxon>Porifera</taxon>
        <taxon>Demospongiae</taxon>
        <taxon>Heteroscleromorpha</taxon>
        <taxon>Tetractinellida</taxon>
        <taxon>Astrophorina</taxon>
        <taxon>Geodiidae</taxon>
        <taxon>Geodia</taxon>
    </lineage>
</organism>
<keyword evidence="3 10" id="KW-0493">Microtubule</keyword>
<dbReference type="AlphaFoldDB" id="A0AA35RKD9"/>
<dbReference type="InterPro" id="IPR027417">
    <property type="entry name" value="P-loop_NTPase"/>
</dbReference>
<evidence type="ECO:0000256" key="11">
    <source>
        <dbReference type="SAM" id="Coils"/>
    </source>
</evidence>
<keyword evidence="5 9" id="KW-0067">ATP-binding</keyword>
<comment type="similarity">
    <text evidence="9 10">Belongs to the TRAFAC class myosin-kinesin ATPase superfamily. Kinesin family.</text>
</comment>
<evidence type="ECO:0000256" key="5">
    <source>
        <dbReference type="ARBA" id="ARBA00022840"/>
    </source>
</evidence>
<dbReference type="GO" id="GO:0048489">
    <property type="term" value="P:synaptic vesicle transport"/>
    <property type="evidence" value="ECO:0007669"/>
    <property type="project" value="UniProtKB-ARBA"/>
</dbReference>
<evidence type="ECO:0000313" key="14">
    <source>
        <dbReference type="EMBL" id="CAI8013140.1"/>
    </source>
</evidence>
<dbReference type="GO" id="GO:0003777">
    <property type="term" value="F:microtubule motor activity"/>
    <property type="evidence" value="ECO:0007669"/>
    <property type="project" value="InterPro"/>
</dbReference>
<dbReference type="FunFam" id="3.40.850.10:FF:000067">
    <property type="entry name" value="Kinesin-like protein"/>
    <property type="match status" value="1"/>
</dbReference>
<evidence type="ECO:0000256" key="4">
    <source>
        <dbReference type="ARBA" id="ARBA00022741"/>
    </source>
</evidence>
<evidence type="ECO:0000256" key="9">
    <source>
        <dbReference type="PROSITE-ProRule" id="PRU00283"/>
    </source>
</evidence>
<keyword evidence="8" id="KW-0206">Cytoskeleton</keyword>
<sequence length="770" mass="86071">MADEAIRVKVVCRVRPLNEKERASGDASIVNFPSPSCVALGQRMYTYDHVFQPVSTQVEVYTTSARPLVKDVLSGYNATIFAYGQTASGKTHTMEGVLESSEFRGIIPRIVGDIFEHIYAMDANLEIHIKISYFEIYMEKIRDLLDMTKSNLPIGESKTKVPYVKGITERFATSPEEVLAVVEEGKSNRKVAVTNMNAHSSRSHAVFLIAIKQENKETRQTLTGKLYLVDLAGSEKVEKTNAQGLTLEEAKTINKSLLALSNVIAALSEGNKPFIPYRDSKLTRVLQESLGGNARTTLIICCSPSPYNEAETKTTLMFGDRAKSIKNKVAVNVELTAEEWRRRFEKERETSQKLKFIVQQQDAELARWRAGESVPESERSRLKMKAVVAPTTAGESPAAVTAQGALGVNIPAAGLATPTATPIATPTPVQTRAFEEERTRLCQQLDEKEEELQAQSELVEKLTMKLGDIEENFEELQKDNATIKKQITVIEHELLSSQEEVHEVMQALEELAVSYDTKDREIGTVFNDKLTLAQENERIQSVLDQRMLELEKLRESTGLDRRKTNELLLSIFREVNGVSSILSPKSDEWVPLSSSSSSTSATPPPKVTDEDFTRVRVQLSNMRCEARSLTEQRAILEQAEREAKEKAQALMKEVANCKLKLSQYETHNETLTSTLKRSELQKRDLEDSLHSLEGQLQDMRGKEESLTRVEREREQRTEGLEHVSRELEDLLEDAETLLPEAAGSPSGGHCWQGDADCSDNRAVQSSAFAD</sequence>
<keyword evidence="15" id="KW-1185">Reference proteome</keyword>
<dbReference type="PANTHER" id="PTHR47968">
    <property type="entry name" value="CENTROMERE PROTEIN E"/>
    <property type="match status" value="1"/>
</dbReference>
<dbReference type="Gene3D" id="3.40.850.10">
    <property type="entry name" value="Kinesin motor domain"/>
    <property type="match status" value="1"/>
</dbReference>
<dbReference type="GO" id="GO:0005874">
    <property type="term" value="C:microtubule"/>
    <property type="evidence" value="ECO:0007669"/>
    <property type="project" value="UniProtKB-KW"/>
</dbReference>
<dbReference type="PANTHER" id="PTHR47968:SF36">
    <property type="entry name" value="KINESIN HEAVY CHAIN ISOFORM X1"/>
    <property type="match status" value="1"/>
</dbReference>
<dbReference type="InterPro" id="IPR019821">
    <property type="entry name" value="Kinesin_motor_CS"/>
</dbReference>
<feature type="binding site" evidence="9">
    <location>
        <begin position="84"/>
        <end position="91"/>
    </location>
    <ligand>
        <name>ATP</name>
        <dbReference type="ChEBI" id="CHEBI:30616"/>
    </ligand>
</feature>
<evidence type="ECO:0000313" key="15">
    <source>
        <dbReference type="Proteomes" id="UP001174909"/>
    </source>
</evidence>
<dbReference type="GO" id="GO:0007097">
    <property type="term" value="P:nuclear migration"/>
    <property type="evidence" value="ECO:0007669"/>
    <property type="project" value="UniProtKB-ARBA"/>
</dbReference>
<dbReference type="InterPro" id="IPR001752">
    <property type="entry name" value="Kinesin_motor_dom"/>
</dbReference>
<evidence type="ECO:0000259" key="13">
    <source>
        <dbReference type="PROSITE" id="PS50067"/>
    </source>
</evidence>
<dbReference type="GO" id="GO:0098957">
    <property type="term" value="P:anterograde axonal transport of mitochondrion"/>
    <property type="evidence" value="ECO:0007669"/>
    <property type="project" value="UniProtKB-ARBA"/>
</dbReference>
<feature type="coiled-coil region" evidence="11">
    <location>
        <begin position="431"/>
        <end position="493"/>
    </location>
</feature>
<dbReference type="Gene3D" id="6.10.250.1590">
    <property type="match status" value="1"/>
</dbReference>
<dbReference type="PROSITE" id="PS00411">
    <property type="entry name" value="KINESIN_MOTOR_1"/>
    <property type="match status" value="1"/>
</dbReference>
<dbReference type="Proteomes" id="UP001174909">
    <property type="component" value="Unassembled WGS sequence"/>
</dbReference>
<keyword evidence="7 9" id="KW-0505">Motor protein</keyword>
<feature type="region of interest" description="Disordered" evidence="12">
    <location>
        <begin position="586"/>
        <end position="608"/>
    </location>
</feature>
<dbReference type="GO" id="GO:0005524">
    <property type="term" value="F:ATP binding"/>
    <property type="evidence" value="ECO:0007669"/>
    <property type="project" value="UniProtKB-UniRule"/>
</dbReference>
<dbReference type="InterPro" id="IPR027640">
    <property type="entry name" value="Kinesin-like_fam"/>
</dbReference>
<comment type="subcellular location">
    <subcellularLocation>
        <location evidence="1">Cytoplasm</location>
        <location evidence="1">Cytoskeleton</location>
    </subcellularLocation>
</comment>
<feature type="region of interest" description="Disordered" evidence="12">
    <location>
        <begin position="692"/>
        <end position="723"/>
    </location>
</feature>
<comment type="caution">
    <text evidence="14">The sequence shown here is derived from an EMBL/GenBank/DDBJ whole genome shotgun (WGS) entry which is preliminary data.</text>
</comment>
<dbReference type="GO" id="GO:0030951">
    <property type="term" value="P:establishment or maintenance of microtubule cytoskeleton polarity"/>
    <property type="evidence" value="ECO:0007669"/>
    <property type="project" value="UniProtKB-ARBA"/>
</dbReference>
<dbReference type="PRINTS" id="PR00380">
    <property type="entry name" value="KINESINHEAVY"/>
</dbReference>
<dbReference type="GO" id="GO:0032991">
    <property type="term" value="C:protein-containing complex"/>
    <property type="evidence" value="ECO:0007669"/>
    <property type="project" value="UniProtKB-ARBA"/>
</dbReference>
<keyword evidence="6 11" id="KW-0175">Coiled coil</keyword>
<dbReference type="InterPro" id="IPR036961">
    <property type="entry name" value="Kinesin_motor_dom_sf"/>
</dbReference>
<evidence type="ECO:0000256" key="10">
    <source>
        <dbReference type="RuleBase" id="RU000394"/>
    </source>
</evidence>
<feature type="domain" description="Kinesin motor" evidence="13">
    <location>
        <begin position="7"/>
        <end position="325"/>
    </location>
</feature>
<keyword evidence="2" id="KW-0963">Cytoplasm</keyword>